<feature type="transmembrane region" description="Helical" evidence="1">
    <location>
        <begin position="6"/>
        <end position="23"/>
    </location>
</feature>
<organism evidence="2 3">
    <name type="scientific">Limosilactobacillus rudii</name>
    <dbReference type="NCBI Taxonomy" id="2759755"/>
    <lineage>
        <taxon>Bacteria</taxon>
        <taxon>Bacillati</taxon>
        <taxon>Bacillota</taxon>
        <taxon>Bacilli</taxon>
        <taxon>Lactobacillales</taxon>
        <taxon>Lactobacillaceae</taxon>
        <taxon>Limosilactobacillus</taxon>
    </lineage>
</organism>
<sequence>MVLNDVISLILICLFGYFFVTNFRHDNYAYAFVMFIGVMVFYGDFYHHLPINWKLYILLIAAFFWAIFIILMGRQAMKNANSRKHFSYAAIIGVIGIITTVVFRFIL</sequence>
<name>A0A7W3UK21_9LACO</name>
<protein>
    <submittedName>
        <fullName evidence="2">Uncharacterized protein</fullName>
    </submittedName>
</protein>
<accession>A0A7W3UK21</accession>
<keyword evidence="1" id="KW-0472">Membrane</keyword>
<feature type="transmembrane region" description="Helical" evidence="1">
    <location>
        <begin position="30"/>
        <end position="49"/>
    </location>
</feature>
<feature type="transmembrane region" description="Helical" evidence="1">
    <location>
        <begin position="85"/>
        <end position="106"/>
    </location>
</feature>
<evidence type="ECO:0000256" key="1">
    <source>
        <dbReference type="SAM" id="Phobius"/>
    </source>
</evidence>
<dbReference type="AlphaFoldDB" id="A0A7W3UK21"/>
<comment type="caution">
    <text evidence="2">The sequence shown here is derived from an EMBL/GenBank/DDBJ whole genome shotgun (WGS) entry which is preliminary data.</text>
</comment>
<dbReference type="EMBL" id="JACIVA010000039">
    <property type="protein sequence ID" value="MBB1097012.1"/>
    <property type="molecule type" value="Genomic_DNA"/>
</dbReference>
<feature type="transmembrane region" description="Helical" evidence="1">
    <location>
        <begin position="55"/>
        <end position="73"/>
    </location>
</feature>
<keyword evidence="3" id="KW-1185">Reference proteome</keyword>
<proteinExistence type="predicted"/>
<evidence type="ECO:0000313" key="3">
    <source>
        <dbReference type="Proteomes" id="UP000517106"/>
    </source>
</evidence>
<dbReference type="RefSeq" id="WP_182595733.1">
    <property type="nucleotide sequence ID" value="NZ_JACIVA010000039.1"/>
</dbReference>
<gene>
    <name evidence="2" type="ORF">H5S09_03475</name>
</gene>
<evidence type="ECO:0000313" key="2">
    <source>
        <dbReference type="EMBL" id="MBB1097012.1"/>
    </source>
</evidence>
<dbReference type="Proteomes" id="UP000517106">
    <property type="component" value="Unassembled WGS sequence"/>
</dbReference>
<reference evidence="2 3" key="1">
    <citation type="submission" date="2020-07" db="EMBL/GenBank/DDBJ databases">
        <title>Description of Limosilactobacillus balticus sp. nov., Limosilactobacillus agrestis sp. nov., Limosilactobacillus albertensis sp. nov., Limosilactobacillus rudii sp. nov., Limosilactobacillus fastidiosus sp. nov., five novel Limosilactobacillus species isolated from the vertebrate gastrointestinal tract, and proposal of 6 subspecies of Limosilactobacillus reuteri adapted to the gastrointestinal tract of specific vertebrate hosts.</title>
        <authorList>
            <person name="Li F."/>
            <person name="Cheng C."/>
            <person name="Zheng J."/>
            <person name="Quevedo R.M."/>
            <person name="Li J."/>
            <person name="Roos S."/>
            <person name="Gaenzle M.G."/>
            <person name="Walter J."/>
        </authorList>
    </citation>
    <scope>NUCLEOTIDE SEQUENCE [LARGE SCALE GENOMIC DNA]</scope>
    <source>
        <strain evidence="2 3">STM2_1</strain>
    </source>
</reference>
<keyword evidence="1" id="KW-0812">Transmembrane</keyword>
<keyword evidence="1" id="KW-1133">Transmembrane helix</keyword>